<evidence type="ECO:0000313" key="5">
    <source>
        <dbReference type="Proteomes" id="UP000245839"/>
    </source>
</evidence>
<dbReference type="SUPFAM" id="SSF53067">
    <property type="entry name" value="Actin-like ATPase domain"/>
    <property type="match status" value="1"/>
</dbReference>
<name>A0A2Y9A888_9RHOB</name>
<evidence type="ECO:0000313" key="3">
    <source>
        <dbReference type="EMBL" id="PWJ22119.1"/>
    </source>
</evidence>
<accession>A0A2Y9A888</accession>
<proteinExistence type="predicted"/>
<dbReference type="NCBIfam" id="TIGR03725">
    <property type="entry name" value="T6A_YeaZ"/>
    <property type="match status" value="1"/>
</dbReference>
<reference evidence="3 5" key="2">
    <citation type="submission" date="2018-03" db="EMBL/GenBank/DDBJ databases">
        <title>Genomic Encyclopedia of Archaeal and Bacterial Type Strains, Phase II (KMG-II): from individual species to whole genera.</title>
        <authorList>
            <person name="Goeker M."/>
        </authorList>
    </citation>
    <scope>NUCLEOTIDE SEQUENCE [LARGE SCALE GENOMIC DNA]</scope>
    <source>
        <strain evidence="3 5">DSM 25227</strain>
    </source>
</reference>
<dbReference type="GO" id="GO:0002949">
    <property type="term" value="P:tRNA threonylcarbamoyladenosine modification"/>
    <property type="evidence" value="ECO:0007669"/>
    <property type="project" value="InterPro"/>
</dbReference>
<sequence length="203" mass="20645">MRVLGFDTSAAHCAAALLSGDEIVVSRIETMAKGQAERLMPLLEELLAEAGLGWADLDAIGVGTGPGNFTGTRIAVAAARGLALGLGLQAEGIGAVEAYAQGRAVTVCLPAPRGAVHVGWGDAVVTLSEHEAPPPHWPADLTGPAAEALAARLGRPHRPTPDLAEGIARIAAARAAPGRPRPAPIYLRPADAAPASDPPPRLI</sequence>
<organism evidence="4 6">
    <name type="scientific">Jannaschia seohaensis</name>
    <dbReference type="NCBI Taxonomy" id="475081"/>
    <lineage>
        <taxon>Bacteria</taxon>
        <taxon>Pseudomonadati</taxon>
        <taxon>Pseudomonadota</taxon>
        <taxon>Alphaproteobacteria</taxon>
        <taxon>Rhodobacterales</taxon>
        <taxon>Roseobacteraceae</taxon>
        <taxon>Jannaschia</taxon>
    </lineage>
</organism>
<protein>
    <submittedName>
        <fullName evidence="4">tRNA threonylcarbamoyl adenosine modification protein YeaZ</fullName>
    </submittedName>
</protein>
<dbReference type="Pfam" id="PF00814">
    <property type="entry name" value="TsaD"/>
    <property type="match status" value="1"/>
</dbReference>
<keyword evidence="5" id="KW-1185">Reference proteome</keyword>
<dbReference type="EMBL" id="QGDJ01000001">
    <property type="protein sequence ID" value="PWJ22119.1"/>
    <property type="molecule type" value="Genomic_DNA"/>
</dbReference>
<dbReference type="PANTHER" id="PTHR11735">
    <property type="entry name" value="TRNA N6-ADENOSINE THREONYLCARBAMOYLTRANSFERASE"/>
    <property type="match status" value="1"/>
</dbReference>
<feature type="region of interest" description="Disordered" evidence="1">
    <location>
        <begin position="174"/>
        <end position="203"/>
    </location>
</feature>
<evidence type="ECO:0000313" key="4">
    <source>
        <dbReference type="EMBL" id="SSA38397.1"/>
    </source>
</evidence>
<dbReference type="Proteomes" id="UP000251571">
    <property type="component" value="Unassembled WGS sequence"/>
</dbReference>
<dbReference type="InterPro" id="IPR022496">
    <property type="entry name" value="T6A_TsaB"/>
</dbReference>
<dbReference type="GO" id="GO:0005829">
    <property type="term" value="C:cytosol"/>
    <property type="evidence" value="ECO:0007669"/>
    <property type="project" value="TreeGrafter"/>
</dbReference>
<evidence type="ECO:0000313" key="6">
    <source>
        <dbReference type="Proteomes" id="UP000251571"/>
    </source>
</evidence>
<dbReference type="InterPro" id="IPR043129">
    <property type="entry name" value="ATPase_NBD"/>
</dbReference>
<dbReference type="RefSeq" id="WP_109562704.1">
    <property type="nucleotide sequence ID" value="NZ_QGDJ01000001.1"/>
</dbReference>
<dbReference type="AlphaFoldDB" id="A0A2Y9A888"/>
<dbReference type="Proteomes" id="UP000245839">
    <property type="component" value="Unassembled WGS sequence"/>
</dbReference>
<reference evidence="4 6" key="1">
    <citation type="submission" date="2016-10" db="EMBL/GenBank/DDBJ databases">
        <authorList>
            <person name="Cai Z."/>
        </authorList>
    </citation>
    <scope>NUCLEOTIDE SEQUENCE [LARGE SCALE GENOMIC DNA]</scope>
    <source>
        <strain evidence="4 6">DSM 25227</strain>
    </source>
</reference>
<dbReference type="EMBL" id="UETC01000001">
    <property type="protein sequence ID" value="SSA38397.1"/>
    <property type="molecule type" value="Genomic_DNA"/>
</dbReference>
<dbReference type="Gene3D" id="3.30.420.40">
    <property type="match status" value="1"/>
</dbReference>
<feature type="domain" description="Gcp-like" evidence="2">
    <location>
        <begin position="31"/>
        <end position="103"/>
    </location>
</feature>
<gene>
    <name evidence="3" type="ORF">BCF38_101528</name>
    <name evidence="4" type="ORF">SAMN05421539_101528</name>
</gene>
<evidence type="ECO:0000256" key="1">
    <source>
        <dbReference type="SAM" id="MobiDB-lite"/>
    </source>
</evidence>
<dbReference type="PANTHER" id="PTHR11735:SF11">
    <property type="entry name" value="TRNA THREONYLCARBAMOYLADENOSINE BIOSYNTHESIS PROTEIN TSAB"/>
    <property type="match status" value="1"/>
</dbReference>
<evidence type="ECO:0000259" key="2">
    <source>
        <dbReference type="Pfam" id="PF00814"/>
    </source>
</evidence>
<dbReference type="OrthoDB" id="9809995at2"/>
<dbReference type="InterPro" id="IPR000905">
    <property type="entry name" value="Gcp-like_dom"/>
</dbReference>